<dbReference type="CDD" id="cd04301">
    <property type="entry name" value="NAT_SF"/>
    <property type="match status" value="1"/>
</dbReference>
<dbReference type="EC" id="2.3.1.183" evidence="2"/>
<dbReference type="Proteomes" id="UP000410984">
    <property type="component" value="Unassembled WGS sequence"/>
</dbReference>
<accession>A0A509EEE8</accession>
<dbReference type="PANTHER" id="PTHR43072:SF8">
    <property type="entry name" value="ACYLTRANSFERASE FABY-RELATED"/>
    <property type="match status" value="1"/>
</dbReference>
<dbReference type="AlphaFoldDB" id="A0A509EEE8"/>
<dbReference type="Gene3D" id="3.40.630.30">
    <property type="match status" value="1"/>
</dbReference>
<dbReference type="PANTHER" id="PTHR43072">
    <property type="entry name" value="N-ACETYLTRANSFERASE"/>
    <property type="match status" value="1"/>
</dbReference>
<organism evidence="2 3">
    <name type="scientific">Methylobacterium symbioticum</name>
    <dbReference type="NCBI Taxonomy" id="2584084"/>
    <lineage>
        <taxon>Bacteria</taxon>
        <taxon>Pseudomonadati</taxon>
        <taxon>Pseudomonadota</taxon>
        <taxon>Alphaproteobacteria</taxon>
        <taxon>Hyphomicrobiales</taxon>
        <taxon>Methylobacteriaceae</taxon>
        <taxon>Methylobacterium</taxon>
    </lineage>
</organism>
<dbReference type="Pfam" id="PF13420">
    <property type="entry name" value="Acetyltransf_4"/>
    <property type="match status" value="1"/>
</dbReference>
<sequence>MSLILRPASAADASAIARIYAHAVLHGTATFETLPPSEDEMRGRLAELQAAGLPWLAAEGPDGLLGYAYAGLYRMRAAYRSTLETSIYVAPEAQGRGVGGALLEALIAACARLDARQLVAVIAHPGSEASVALHARFGFVQAGRLTAVGFKHGRWLDTLLMQRDLGQGATSEPTRI</sequence>
<dbReference type="InterPro" id="IPR016181">
    <property type="entry name" value="Acyl_CoA_acyltransferase"/>
</dbReference>
<dbReference type="GO" id="GO:0102971">
    <property type="term" value="F:phosphinothricin N-acetyltransferase activity"/>
    <property type="evidence" value="ECO:0007669"/>
    <property type="project" value="UniProtKB-EC"/>
</dbReference>
<name>A0A509EEE8_9HYPH</name>
<dbReference type="EMBL" id="CABFPH010000031">
    <property type="protein sequence ID" value="VUD71954.1"/>
    <property type="molecule type" value="Genomic_DNA"/>
</dbReference>
<dbReference type="InterPro" id="IPR000182">
    <property type="entry name" value="GNAT_dom"/>
</dbReference>
<evidence type="ECO:0000313" key="2">
    <source>
        <dbReference type="EMBL" id="VUD71954.1"/>
    </source>
</evidence>
<keyword evidence="2" id="KW-0012">Acyltransferase</keyword>
<evidence type="ECO:0000313" key="3">
    <source>
        <dbReference type="Proteomes" id="UP000410984"/>
    </source>
</evidence>
<dbReference type="RefSeq" id="WP_142583319.1">
    <property type="nucleotide sequence ID" value="NZ_CABFPH010000031.1"/>
</dbReference>
<protein>
    <submittedName>
        <fullName evidence="2">Phosphinothricin N-acetyltransferase</fullName>
        <ecNumber evidence="2">2.3.1.183</ecNumber>
    </submittedName>
</protein>
<proteinExistence type="predicted"/>
<keyword evidence="2" id="KW-0808">Transferase</keyword>
<feature type="domain" description="N-acetyltransferase" evidence="1">
    <location>
        <begin position="3"/>
        <end position="166"/>
    </location>
</feature>
<dbReference type="OrthoDB" id="5459937at2"/>
<keyword evidence="3" id="KW-1185">Reference proteome</keyword>
<evidence type="ECO:0000259" key="1">
    <source>
        <dbReference type="PROSITE" id="PS51186"/>
    </source>
</evidence>
<dbReference type="SUPFAM" id="SSF55729">
    <property type="entry name" value="Acyl-CoA N-acyltransferases (Nat)"/>
    <property type="match status" value="1"/>
</dbReference>
<dbReference type="PROSITE" id="PS51186">
    <property type="entry name" value="GNAT"/>
    <property type="match status" value="1"/>
</dbReference>
<reference evidence="2 3" key="1">
    <citation type="submission" date="2019-06" db="EMBL/GenBank/DDBJ databases">
        <authorList>
            <person name="Rodrigo-Torres L."/>
            <person name="Arahal R. D."/>
            <person name="Lucena T."/>
        </authorList>
    </citation>
    <scope>NUCLEOTIDE SEQUENCE [LARGE SCALE GENOMIC DNA]</scope>
    <source>
        <strain evidence="2 3">SB0023/3</strain>
    </source>
</reference>
<gene>
    <name evidence="2" type="primary">pat</name>
    <name evidence="2" type="ORF">MET9862_02546</name>
</gene>